<evidence type="ECO:0008006" key="3">
    <source>
        <dbReference type="Google" id="ProtNLM"/>
    </source>
</evidence>
<organism evidence="1 2">
    <name type="scientific">Dipteronia sinensis</name>
    <dbReference type="NCBI Taxonomy" id="43782"/>
    <lineage>
        <taxon>Eukaryota</taxon>
        <taxon>Viridiplantae</taxon>
        <taxon>Streptophyta</taxon>
        <taxon>Embryophyta</taxon>
        <taxon>Tracheophyta</taxon>
        <taxon>Spermatophyta</taxon>
        <taxon>Magnoliopsida</taxon>
        <taxon>eudicotyledons</taxon>
        <taxon>Gunneridae</taxon>
        <taxon>Pentapetalae</taxon>
        <taxon>rosids</taxon>
        <taxon>malvids</taxon>
        <taxon>Sapindales</taxon>
        <taxon>Sapindaceae</taxon>
        <taxon>Hippocastanoideae</taxon>
        <taxon>Acereae</taxon>
        <taxon>Dipteronia</taxon>
    </lineage>
</organism>
<evidence type="ECO:0000313" key="2">
    <source>
        <dbReference type="Proteomes" id="UP001281410"/>
    </source>
</evidence>
<name>A0AAE0AMW2_9ROSI</name>
<comment type="caution">
    <text evidence="1">The sequence shown here is derived from an EMBL/GenBank/DDBJ whole genome shotgun (WGS) entry which is preliminary data.</text>
</comment>
<gene>
    <name evidence="1" type="ORF">Dsin_014354</name>
</gene>
<keyword evidence="2" id="KW-1185">Reference proteome</keyword>
<dbReference type="AlphaFoldDB" id="A0AAE0AMW2"/>
<sequence length="305" mass="36735">MSQCSLLRFTSNKAKPQMSFKLLNERIEMGKYWQCEVSEDLRRLIFIYVWQKSVDAEESRGTNQWKPPFTELPSTRRIAQQLSKSNYIINIGGSINEGFEFEYSIIVWHIATEIWYYSDRNYELFQQIRKDGKMIKRVSRYMMYLLVERPSMLSLEDSTYRISFKEMWKITDKEPREKSNYPSFKEQACERLRQKYPIHFPSMSREELLIYLAMELVRKVNHKYQTFESKWGRIGSVWMDLLGYAARNCKGNEHAQQLRRGGELLTHVWLLLCHFGLTDHYRSKRDEEIETERYEEIEIEGDEEE</sequence>
<dbReference type="Proteomes" id="UP001281410">
    <property type="component" value="Unassembled WGS sequence"/>
</dbReference>
<dbReference type="Pfam" id="PF04578">
    <property type="entry name" value="DUF594"/>
    <property type="match status" value="1"/>
</dbReference>
<proteinExistence type="predicted"/>
<protein>
    <recommendedName>
        <fullName evidence="3">DUF4220 domain-containing protein</fullName>
    </recommendedName>
</protein>
<accession>A0AAE0AMW2</accession>
<dbReference type="EMBL" id="JANJYJ010000004">
    <property type="protein sequence ID" value="KAK3220384.1"/>
    <property type="molecule type" value="Genomic_DNA"/>
</dbReference>
<dbReference type="InterPro" id="IPR007658">
    <property type="entry name" value="DUF594"/>
</dbReference>
<reference evidence="1" key="1">
    <citation type="journal article" date="2023" name="Plant J.">
        <title>Genome sequences and population genomics provide insights into the demographic history, inbreeding, and mutation load of two 'living fossil' tree species of Dipteronia.</title>
        <authorList>
            <person name="Feng Y."/>
            <person name="Comes H.P."/>
            <person name="Chen J."/>
            <person name="Zhu S."/>
            <person name="Lu R."/>
            <person name="Zhang X."/>
            <person name="Li P."/>
            <person name="Qiu J."/>
            <person name="Olsen K.M."/>
            <person name="Qiu Y."/>
        </authorList>
    </citation>
    <scope>NUCLEOTIDE SEQUENCE</scope>
    <source>
        <strain evidence="1">NBL</strain>
    </source>
</reference>
<dbReference type="PANTHER" id="PTHR31325">
    <property type="entry name" value="OS01G0798800 PROTEIN-RELATED"/>
    <property type="match status" value="1"/>
</dbReference>
<evidence type="ECO:0000313" key="1">
    <source>
        <dbReference type="EMBL" id="KAK3220384.1"/>
    </source>
</evidence>